<dbReference type="EMBL" id="PDCK01000040">
    <property type="protein sequence ID" value="PRQ52317.1"/>
    <property type="molecule type" value="Genomic_DNA"/>
</dbReference>
<keyword evidence="1" id="KW-0812">Transmembrane</keyword>
<dbReference type="AlphaFoldDB" id="A0A2P6S0W6"/>
<protein>
    <submittedName>
        <fullName evidence="2">Uncharacterized protein</fullName>
    </submittedName>
</protein>
<dbReference type="Proteomes" id="UP000238479">
    <property type="component" value="Chromosome 2"/>
</dbReference>
<comment type="caution">
    <text evidence="2">The sequence shown here is derived from an EMBL/GenBank/DDBJ whole genome shotgun (WGS) entry which is preliminary data.</text>
</comment>
<evidence type="ECO:0000313" key="2">
    <source>
        <dbReference type="EMBL" id="PRQ52317.1"/>
    </source>
</evidence>
<organism evidence="2 3">
    <name type="scientific">Rosa chinensis</name>
    <name type="common">China rose</name>
    <dbReference type="NCBI Taxonomy" id="74649"/>
    <lineage>
        <taxon>Eukaryota</taxon>
        <taxon>Viridiplantae</taxon>
        <taxon>Streptophyta</taxon>
        <taxon>Embryophyta</taxon>
        <taxon>Tracheophyta</taxon>
        <taxon>Spermatophyta</taxon>
        <taxon>Magnoliopsida</taxon>
        <taxon>eudicotyledons</taxon>
        <taxon>Gunneridae</taxon>
        <taxon>Pentapetalae</taxon>
        <taxon>rosids</taxon>
        <taxon>fabids</taxon>
        <taxon>Rosales</taxon>
        <taxon>Rosaceae</taxon>
        <taxon>Rosoideae</taxon>
        <taxon>Rosoideae incertae sedis</taxon>
        <taxon>Rosa</taxon>
    </lineage>
</organism>
<name>A0A2P6S0W6_ROSCH</name>
<feature type="transmembrane region" description="Helical" evidence="1">
    <location>
        <begin position="107"/>
        <end position="126"/>
    </location>
</feature>
<reference evidence="2 3" key="1">
    <citation type="journal article" date="2018" name="Nat. Genet.">
        <title>The Rosa genome provides new insights in the design of modern roses.</title>
        <authorList>
            <person name="Bendahmane M."/>
        </authorList>
    </citation>
    <scope>NUCLEOTIDE SEQUENCE [LARGE SCALE GENOMIC DNA]</scope>
    <source>
        <strain evidence="3">cv. Old Blush</strain>
    </source>
</reference>
<gene>
    <name evidence="2" type="ORF">RchiOBHm_Chr2g0154121</name>
</gene>
<feature type="transmembrane region" description="Helical" evidence="1">
    <location>
        <begin position="70"/>
        <end position="95"/>
    </location>
</feature>
<evidence type="ECO:0000313" key="3">
    <source>
        <dbReference type="Proteomes" id="UP000238479"/>
    </source>
</evidence>
<keyword evidence="3" id="KW-1185">Reference proteome</keyword>
<keyword evidence="1" id="KW-0472">Membrane</keyword>
<sequence length="135" mass="15767">MNFILYKFKVYISSLKSLNCNCNKIISCRKFKVVIQVQTLLWFDVDDLKKRSNSLLDPPNFLVECKTSHFFFPTIIRTLASIFQLTPLFLSLFYLQCKKYVKYTQGIFSSGLHLFMLLFLCLSAHIELSVYGVLL</sequence>
<proteinExistence type="predicted"/>
<accession>A0A2P6S0W6</accession>
<evidence type="ECO:0000256" key="1">
    <source>
        <dbReference type="SAM" id="Phobius"/>
    </source>
</evidence>
<dbReference type="Gramene" id="PRQ52317">
    <property type="protein sequence ID" value="PRQ52317"/>
    <property type="gene ID" value="RchiOBHm_Chr2g0154121"/>
</dbReference>
<keyword evidence="1" id="KW-1133">Transmembrane helix</keyword>